<dbReference type="NCBIfam" id="TIGR00196">
    <property type="entry name" value="yjeF_cterm"/>
    <property type="match status" value="1"/>
</dbReference>
<keyword evidence="1 6" id="KW-0547">Nucleotide-binding</keyword>
<feature type="domain" description="YjeF C-terminal" evidence="7">
    <location>
        <begin position="23"/>
        <end position="305"/>
    </location>
</feature>
<comment type="catalytic activity">
    <reaction evidence="6">
        <text>(6S)-NADHX + ADP = AMP + phosphate + NADH + H(+)</text>
        <dbReference type="Rhea" id="RHEA:32223"/>
        <dbReference type="ChEBI" id="CHEBI:15378"/>
        <dbReference type="ChEBI" id="CHEBI:43474"/>
        <dbReference type="ChEBI" id="CHEBI:57945"/>
        <dbReference type="ChEBI" id="CHEBI:64074"/>
        <dbReference type="ChEBI" id="CHEBI:456215"/>
        <dbReference type="ChEBI" id="CHEBI:456216"/>
        <dbReference type="EC" id="4.2.1.136"/>
    </reaction>
</comment>
<dbReference type="Gene3D" id="3.40.1190.20">
    <property type="match status" value="1"/>
</dbReference>
<feature type="binding site" evidence="6">
    <location>
        <position position="246"/>
    </location>
    <ligand>
        <name>(6S)-NADPHX</name>
        <dbReference type="ChEBI" id="CHEBI:64076"/>
    </ligand>
</feature>
<gene>
    <name evidence="6" type="primary">nnrD</name>
    <name evidence="8" type="ORF">ACFSCS_02900</name>
</gene>
<comment type="function">
    <text evidence="6">Catalyzes the dehydration of the S-form of NAD(P)HX at the expense of ADP, which is converted to AMP. Together with NAD(P)HX epimerase, which catalyzes the epimerization of the S- and R-forms, the enzyme allows the repair of both epimers of NAD(P)HX, a damaged form of NAD(P)H that is a result of enzymatic or heat-dependent hydration.</text>
</comment>
<dbReference type="InterPro" id="IPR029056">
    <property type="entry name" value="Ribokinase-like"/>
</dbReference>
<feature type="binding site" evidence="6">
    <location>
        <position position="58"/>
    </location>
    <ligand>
        <name>(6S)-NADPHX</name>
        <dbReference type="ChEBI" id="CHEBI:64076"/>
    </ligand>
</feature>
<dbReference type="RefSeq" id="WP_343873935.1">
    <property type="nucleotide sequence ID" value="NZ_BAAAIX010000021.1"/>
</dbReference>
<comment type="caution">
    <text evidence="8">The sequence shown here is derived from an EMBL/GenBank/DDBJ whole genome shotgun (WGS) entry which is preliminary data.</text>
</comment>
<comment type="catalytic activity">
    <reaction evidence="6">
        <text>(6S)-NADPHX + ADP = AMP + phosphate + NADPH + H(+)</text>
        <dbReference type="Rhea" id="RHEA:32235"/>
        <dbReference type="ChEBI" id="CHEBI:15378"/>
        <dbReference type="ChEBI" id="CHEBI:43474"/>
        <dbReference type="ChEBI" id="CHEBI:57783"/>
        <dbReference type="ChEBI" id="CHEBI:64076"/>
        <dbReference type="ChEBI" id="CHEBI:456215"/>
        <dbReference type="ChEBI" id="CHEBI:456216"/>
        <dbReference type="EC" id="4.2.1.136"/>
    </reaction>
</comment>
<evidence type="ECO:0000313" key="9">
    <source>
        <dbReference type="Proteomes" id="UP001597326"/>
    </source>
</evidence>
<sequence>MSPKRPEVPQAAAGGTLAHPMLITPAMLRSWPLPEPTGSKYRRGQVLVVGGARFTPGAAMLAGLAGLRVGAGRLSLGVAESVAGRVAVAIPESGAFGLAEDDEGSVSGEAVAQVLGKEIGRTDALLVGPGLDEPEGTIRLLTEILAELPSEVPVVLDAFGATVLPDLDPALLKQLSGRLVLTPNAGELARLLELDELDEEDVAQASLDCAKRYGAAVGCNSWVVHEGRVWQVTTGDTGLGTSGSGDVVAGAVAGLLSRGASLPQALGWGKYVHAAAGDALVARFGRVGYLAGELLPELPRVLSSLGGD</sequence>
<dbReference type="Proteomes" id="UP001597326">
    <property type="component" value="Unassembled WGS sequence"/>
</dbReference>
<dbReference type="PROSITE" id="PS51383">
    <property type="entry name" value="YJEF_C_3"/>
    <property type="match status" value="1"/>
</dbReference>
<protein>
    <recommendedName>
        <fullName evidence="6">ADP-dependent (S)-NAD(P)H-hydrate dehydratase</fullName>
        <ecNumber evidence="6">4.2.1.136</ecNumber>
    </recommendedName>
    <alternativeName>
        <fullName evidence="6">ADP-dependent NAD(P)HX dehydratase</fullName>
    </alternativeName>
</protein>
<evidence type="ECO:0000256" key="5">
    <source>
        <dbReference type="ARBA" id="ARBA00023239"/>
    </source>
</evidence>
<keyword evidence="9" id="KW-1185">Reference proteome</keyword>
<proteinExistence type="inferred from homology"/>
<dbReference type="PANTHER" id="PTHR12592">
    <property type="entry name" value="ATP-DEPENDENT (S)-NAD(P)H-HYDRATE DEHYDRATASE FAMILY MEMBER"/>
    <property type="match status" value="1"/>
</dbReference>
<name>A0ABW4RU53_9ACTN</name>
<dbReference type="Pfam" id="PF01256">
    <property type="entry name" value="Carb_kinase"/>
    <property type="match status" value="1"/>
</dbReference>
<evidence type="ECO:0000256" key="2">
    <source>
        <dbReference type="ARBA" id="ARBA00022840"/>
    </source>
</evidence>
<organism evidence="8 9">
    <name type="scientific">Luteococcus peritonei</name>
    <dbReference type="NCBI Taxonomy" id="88874"/>
    <lineage>
        <taxon>Bacteria</taxon>
        <taxon>Bacillati</taxon>
        <taxon>Actinomycetota</taxon>
        <taxon>Actinomycetes</taxon>
        <taxon>Propionibacteriales</taxon>
        <taxon>Propionibacteriaceae</taxon>
        <taxon>Luteococcus</taxon>
    </lineage>
</organism>
<evidence type="ECO:0000256" key="4">
    <source>
        <dbReference type="ARBA" id="ARBA00023027"/>
    </source>
</evidence>
<dbReference type="CDD" id="cd01171">
    <property type="entry name" value="YXKO-related"/>
    <property type="match status" value="1"/>
</dbReference>
<feature type="binding site" evidence="6">
    <location>
        <position position="130"/>
    </location>
    <ligand>
        <name>(6S)-NADPHX</name>
        <dbReference type="ChEBI" id="CHEBI:64076"/>
    </ligand>
</feature>
<reference evidence="9" key="1">
    <citation type="journal article" date="2019" name="Int. J. Syst. Evol. Microbiol.">
        <title>The Global Catalogue of Microorganisms (GCM) 10K type strain sequencing project: providing services to taxonomists for standard genome sequencing and annotation.</title>
        <authorList>
            <consortium name="The Broad Institute Genomics Platform"/>
            <consortium name="The Broad Institute Genome Sequencing Center for Infectious Disease"/>
            <person name="Wu L."/>
            <person name="Ma J."/>
        </authorList>
    </citation>
    <scope>NUCLEOTIDE SEQUENCE [LARGE SCALE GENOMIC DNA]</scope>
    <source>
        <strain evidence="9">CAIM 431</strain>
    </source>
</reference>
<evidence type="ECO:0000256" key="3">
    <source>
        <dbReference type="ARBA" id="ARBA00022857"/>
    </source>
</evidence>
<evidence type="ECO:0000256" key="1">
    <source>
        <dbReference type="ARBA" id="ARBA00022741"/>
    </source>
</evidence>
<dbReference type="EMBL" id="JBHUFZ010000007">
    <property type="protein sequence ID" value="MFD1889133.1"/>
    <property type="molecule type" value="Genomic_DNA"/>
</dbReference>
<evidence type="ECO:0000313" key="8">
    <source>
        <dbReference type="EMBL" id="MFD1889133.1"/>
    </source>
</evidence>
<accession>A0ABW4RU53</accession>
<dbReference type="EC" id="4.2.1.136" evidence="6"/>
<comment type="caution">
    <text evidence="6">Lacks conserved residue(s) required for the propagation of feature annotation.</text>
</comment>
<dbReference type="PANTHER" id="PTHR12592:SF0">
    <property type="entry name" value="ATP-DEPENDENT (S)-NAD(P)H-HYDRATE DEHYDRATASE"/>
    <property type="match status" value="1"/>
</dbReference>
<comment type="subunit">
    <text evidence="6">Homotetramer.</text>
</comment>
<keyword evidence="5 6" id="KW-0456">Lyase</keyword>
<dbReference type="HAMAP" id="MF_01965">
    <property type="entry name" value="NADHX_dehydratase"/>
    <property type="match status" value="1"/>
</dbReference>
<evidence type="ECO:0000259" key="7">
    <source>
        <dbReference type="PROSITE" id="PS51383"/>
    </source>
</evidence>
<keyword evidence="2 6" id="KW-0067">ATP-binding</keyword>
<dbReference type="InterPro" id="IPR000631">
    <property type="entry name" value="CARKD"/>
</dbReference>
<keyword evidence="3 6" id="KW-0521">NADP</keyword>
<keyword evidence="4 6" id="KW-0520">NAD</keyword>
<comment type="similarity">
    <text evidence="6">Belongs to the NnrD/CARKD family.</text>
</comment>
<dbReference type="SUPFAM" id="SSF53613">
    <property type="entry name" value="Ribokinase-like"/>
    <property type="match status" value="1"/>
</dbReference>
<comment type="cofactor">
    <cofactor evidence="6">
        <name>Mg(2+)</name>
        <dbReference type="ChEBI" id="CHEBI:18420"/>
    </cofactor>
</comment>
<feature type="binding site" evidence="6">
    <location>
        <position position="245"/>
    </location>
    <ligand>
        <name>AMP</name>
        <dbReference type="ChEBI" id="CHEBI:456215"/>
    </ligand>
</feature>
<evidence type="ECO:0000256" key="6">
    <source>
        <dbReference type="HAMAP-Rule" id="MF_01965"/>
    </source>
</evidence>